<sequence>MKRAEKRGHLLDVAAELFNRFGYRAIGIDQVIEASGVAKTTLYRHFNSKEELIVAVLERMDERFRDDMRQYVERHGAEPVQRILATFDFLADWFGNPRFYGCPFINAAGEYSERNSPVFHAAILHKRLMVAYFEELARAAHLAEPKRVAEEINLLHEGAIAVAHITGDAGTALKARNVARRVVQAPLEPHLLESE</sequence>
<keyword evidence="1" id="KW-0805">Transcription regulation</keyword>
<dbReference type="PROSITE" id="PS50977">
    <property type="entry name" value="HTH_TETR_2"/>
    <property type="match status" value="1"/>
</dbReference>
<evidence type="ECO:0000313" key="7">
    <source>
        <dbReference type="Proteomes" id="UP001596422"/>
    </source>
</evidence>
<evidence type="ECO:0000256" key="2">
    <source>
        <dbReference type="ARBA" id="ARBA00023125"/>
    </source>
</evidence>
<dbReference type="PRINTS" id="PR00455">
    <property type="entry name" value="HTHTETR"/>
</dbReference>
<name>A0ABW2A155_9GAMM</name>
<gene>
    <name evidence="6" type="ORF">ACFQDL_14455</name>
</gene>
<dbReference type="Pfam" id="PF16925">
    <property type="entry name" value="TetR_C_13"/>
    <property type="match status" value="1"/>
</dbReference>
<dbReference type="EMBL" id="JBHSWE010000001">
    <property type="protein sequence ID" value="MFC6671134.1"/>
    <property type="molecule type" value="Genomic_DNA"/>
</dbReference>
<accession>A0ABW2A155</accession>
<proteinExistence type="predicted"/>
<dbReference type="RefSeq" id="WP_379909644.1">
    <property type="nucleotide sequence ID" value="NZ_JBHSWE010000001.1"/>
</dbReference>
<dbReference type="InterPro" id="IPR001647">
    <property type="entry name" value="HTH_TetR"/>
</dbReference>
<dbReference type="SUPFAM" id="SSF48498">
    <property type="entry name" value="Tetracyclin repressor-like, C-terminal domain"/>
    <property type="match status" value="1"/>
</dbReference>
<evidence type="ECO:0000256" key="4">
    <source>
        <dbReference type="PROSITE-ProRule" id="PRU00335"/>
    </source>
</evidence>
<dbReference type="Proteomes" id="UP001596422">
    <property type="component" value="Unassembled WGS sequence"/>
</dbReference>
<evidence type="ECO:0000256" key="1">
    <source>
        <dbReference type="ARBA" id="ARBA00023015"/>
    </source>
</evidence>
<keyword evidence="2 4" id="KW-0238">DNA-binding</keyword>
<dbReference type="Gene3D" id="1.10.357.10">
    <property type="entry name" value="Tetracycline Repressor, domain 2"/>
    <property type="match status" value="1"/>
</dbReference>
<dbReference type="InterPro" id="IPR011075">
    <property type="entry name" value="TetR_C"/>
</dbReference>
<comment type="caution">
    <text evidence="6">The sequence shown here is derived from an EMBL/GenBank/DDBJ whole genome shotgun (WGS) entry which is preliminary data.</text>
</comment>
<evidence type="ECO:0000259" key="5">
    <source>
        <dbReference type="PROSITE" id="PS50977"/>
    </source>
</evidence>
<dbReference type="InterPro" id="IPR036271">
    <property type="entry name" value="Tet_transcr_reg_TetR-rel_C_sf"/>
</dbReference>
<reference evidence="7" key="1">
    <citation type="journal article" date="2019" name="Int. J. Syst. Evol. Microbiol.">
        <title>The Global Catalogue of Microorganisms (GCM) 10K type strain sequencing project: providing services to taxonomists for standard genome sequencing and annotation.</title>
        <authorList>
            <consortium name="The Broad Institute Genomics Platform"/>
            <consortium name="The Broad Institute Genome Sequencing Center for Infectious Disease"/>
            <person name="Wu L."/>
            <person name="Ma J."/>
        </authorList>
    </citation>
    <scope>NUCLEOTIDE SEQUENCE [LARGE SCALE GENOMIC DNA]</scope>
    <source>
        <strain evidence="7">NBRC 111756</strain>
    </source>
</reference>
<dbReference type="SUPFAM" id="SSF46689">
    <property type="entry name" value="Homeodomain-like"/>
    <property type="match status" value="1"/>
</dbReference>
<evidence type="ECO:0000256" key="3">
    <source>
        <dbReference type="ARBA" id="ARBA00023163"/>
    </source>
</evidence>
<keyword evidence="3" id="KW-0804">Transcription</keyword>
<evidence type="ECO:0000313" key="6">
    <source>
        <dbReference type="EMBL" id="MFC6671134.1"/>
    </source>
</evidence>
<dbReference type="PANTHER" id="PTHR47506">
    <property type="entry name" value="TRANSCRIPTIONAL REGULATORY PROTEIN"/>
    <property type="match status" value="1"/>
</dbReference>
<dbReference type="Pfam" id="PF00440">
    <property type="entry name" value="TetR_N"/>
    <property type="match status" value="1"/>
</dbReference>
<dbReference type="InterPro" id="IPR009057">
    <property type="entry name" value="Homeodomain-like_sf"/>
</dbReference>
<keyword evidence="7" id="KW-1185">Reference proteome</keyword>
<feature type="DNA-binding region" description="H-T-H motif" evidence="4">
    <location>
        <begin position="27"/>
        <end position="46"/>
    </location>
</feature>
<dbReference type="PANTHER" id="PTHR47506:SF3">
    <property type="entry name" value="HTH-TYPE TRANSCRIPTIONAL REGULATOR LMRA"/>
    <property type="match status" value="1"/>
</dbReference>
<protein>
    <submittedName>
        <fullName evidence="6">TetR/AcrR family transcriptional regulator</fullName>
    </submittedName>
</protein>
<organism evidence="6 7">
    <name type="scientific">Marinobacterium aestuariivivens</name>
    <dbReference type="NCBI Taxonomy" id="1698799"/>
    <lineage>
        <taxon>Bacteria</taxon>
        <taxon>Pseudomonadati</taxon>
        <taxon>Pseudomonadota</taxon>
        <taxon>Gammaproteobacteria</taxon>
        <taxon>Oceanospirillales</taxon>
        <taxon>Oceanospirillaceae</taxon>
        <taxon>Marinobacterium</taxon>
    </lineage>
</organism>
<feature type="domain" description="HTH tetR-type" evidence="5">
    <location>
        <begin position="4"/>
        <end position="64"/>
    </location>
</feature>